<sequence length="239" mass="26430">MKDGLLIHAGINFIFVPQPPLSKRTGPVFQTALIEHGVDVSESRSADDGILVGSREPFPYEARIISLAPNVGQLLILAAQGTGSIDIFSQTAEAILQAYDQAIQPDPKQLLACDVTLRFLYETDADHAFRQLWENRLHQTADSLATLGGPVLGGGLRFVVPLVEPNEEPCLVEVKIESLLTDAPKLYVETSFKWDFSSNPHALPDATRRLHLVDDYVEKKVGAFMDWEENPDDNHDLTD</sequence>
<evidence type="ECO:0008006" key="3">
    <source>
        <dbReference type="Google" id="ProtNLM"/>
    </source>
</evidence>
<name>A0A160T4A3_9CHLR</name>
<organism evidence="1 2">
    <name type="scientific">Candidatus Promineifilum breve</name>
    <dbReference type="NCBI Taxonomy" id="1806508"/>
    <lineage>
        <taxon>Bacteria</taxon>
        <taxon>Bacillati</taxon>
        <taxon>Chloroflexota</taxon>
        <taxon>Ardenticatenia</taxon>
        <taxon>Candidatus Promineifilales</taxon>
        <taxon>Candidatus Promineifilaceae</taxon>
        <taxon>Candidatus Promineifilum</taxon>
    </lineage>
</organism>
<gene>
    <name evidence="1" type="ORF">CFX0092_A2331</name>
</gene>
<dbReference type="Proteomes" id="UP000215027">
    <property type="component" value="Chromosome I"/>
</dbReference>
<dbReference type="RefSeq" id="WP_095043590.1">
    <property type="nucleotide sequence ID" value="NZ_LN890655.1"/>
</dbReference>
<reference evidence="1" key="1">
    <citation type="submission" date="2016-01" db="EMBL/GenBank/DDBJ databases">
        <authorList>
            <person name="Mcilroy J.S."/>
            <person name="Karst M S."/>
            <person name="Albertsen M."/>
        </authorList>
    </citation>
    <scope>NUCLEOTIDE SEQUENCE</scope>
    <source>
        <strain evidence="1">Cfx-K</strain>
    </source>
</reference>
<proteinExistence type="predicted"/>
<protein>
    <recommendedName>
        <fullName evidence="3">TIGR04255 family protein</fullName>
    </recommendedName>
</protein>
<dbReference type="KEGG" id="pbf:CFX0092_A2331"/>
<dbReference type="EMBL" id="LN890655">
    <property type="protein sequence ID" value="CUS04209.2"/>
    <property type="molecule type" value="Genomic_DNA"/>
</dbReference>
<dbReference type="AlphaFoldDB" id="A0A160T4A3"/>
<keyword evidence="2" id="KW-1185">Reference proteome</keyword>
<accession>A0A160T4A3</accession>
<evidence type="ECO:0000313" key="2">
    <source>
        <dbReference type="Proteomes" id="UP000215027"/>
    </source>
</evidence>
<dbReference type="OrthoDB" id="334075at2"/>
<evidence type="ECO:0000313" key="1">
    <source>
        <dbReference type="EMBL" id="CUS04209.2"/>
    </source>
</evidence>